<evidence type="ECO:0000256" key="1">
    <source>
        <dbReference type="ARBA" id="ARBA00004447"/>
    </source>
</evidence>
<evidence type="ECO:0000259" key="13">
    <source>
        <dbReference type="Pfam" id="PF00852"/>
    </source>
</evidence>
<comment type="similarity">
    <text evidence="3 12">Belongs to the glycosyltransferase 10 family.</text>
</comment>
<dbReference type="SUPFAM" id="SSF53756">
    <property type="entry name" value="UDP-Glycosyltransferase/glycogen phosphorylase"/>
    <property type="match status" value="1"/>
</dbReference>
<dbReference type="STRING" id="7102.A0A2A4J738"/>
<evidence type="ECO:0000256" key="10">
    <source>
        <dbReference type="ARBA" id="ARBA00023136"/>
    </source>
</evidence>
<dbReference type="EMBL" id="NWSH01002952">
    <property type="protein sequence ID" value="PCG67233.1"/>
    <property type="molecule type" value="Genomic_DNA"/>
</dbReference>
<protein>
    <recommendedName>
        <fullName evidence="12">Fucosyltransferase</fullName>
        <ecNumber evidence="12">2.4.1.-</ecNumber>
    </recommendedName>
</protein>
<evidence type="ECO:0000256" key="9">
    <source>
        <dbReference type="ARBA" id="ARBA00023034"/>
    </source>
</evidence>
<evidence type="ECO:0000256" key="7">
    <source>
        <dbReference type="ARBA" id="ARBA00022968"/>
    </source>
</evidence>
<dbReference type="PANTHER" id="PTHR48438">
    <property type="entry name" value="ALPHA-(1,3)-FUCOSYLTRANSFERASE C-RELATED"/>
    <property type="match status" value="1"/>
</dbReference>
<keyword evidence="9 12" id="KW-0333">Golgi apparatus</keyword>
<dbReference type="PANTHER" id="PTHR48438:SF1">
    <property type="entry name" value="ALPHA-(1,3)-FUCOSYLTRANSFERASE C-RELATED"/>
    <property type="match status" value="1"/>
</dbReference>
<dbReference type="UniPathway" id="UPA00378"/>
<gene>
    <name evidence="15" type="ORF">B5V51_6680</name>
</gene>
<keyword evidence="11" id="KW-0325">Glycoprotein</keyword>
<organism evidence="15">
    <name type="scientific">Heliothis virescens</name>
    <name type="common">Tobacco budworm moth</name>
    <dbReference type="NCBI Taxonomy" id="7102"/>
    <lineage>
        <taxon>Eukaryota</taxon>
        <taxon>Metazoa</taxon>
        <taxon>Ecdysozoa</taxon>
        <taxon>Arthropoda</taxon>
        <taxon>Hexapoda</taxon>
        <taxon>Insecta</taxon>
        <taxon>Pterygota</taxon>
        <taxon>Neoptera</taxon>
        <taxon>Endopterygota</taxon>
        <taxon>Lepidoptera</taxon>
        <taxon>Glossata</taxon>
        <taxon>Ditrysia</taxon>
        <taxon>Noctuoidea</taxon>
        <taxon>Noctuidae</taxon>
        <taxon>Heliothinae</taxon>
        <taxon>Heliothis</taxon>
    </lineage>
</organism>
<comment type="pathway">
    <text evidence="2">Protein modification; protein glycosylation.</text>
</comment>
<evidence type="ECO:0000256" key="12">
    <source>
        <dbReference type="RuleBase" id="RU003832"/>
    </source>
</evidence>
<feature type="domain" description="Fucosyltransferase C-terminal" evidence="13">
    <location>
        <begin position="198"/>
        <end position="381"/>
    </location>
</feature>
<evidence type="ECO:0000256" key="4">
    <source>
        <dbReference type="ARBA" id="ARBA00022676"/>
    </source>
</evidence>
<dbReference type="GO" id="GO:0008417">
    <property type="term" value="F:fucosyltransferase activity"/>
    <property type="evidence" value="ECO:0007669"/>
    <property type="project" value="InterPro"/>
</dbReference>
<dbReference type="Pfam" id="PF00852">
    <property type="entry name" value="Glyco_transf_10"/>
    <property type="match status" value="1"/>
</dbReference>
<evidence type="ECO:0000313" key="15">
    <source>
        <dbReference type="EMBL" id="PCG67233.1"/>
    </source>
</evidence>
<accession>A0A2A4J738</accession>
<dbReference type="GO" id="GO:0032580">
    <property type="term" value="C:Golgi cisterna membrane"/>
    <property type="evidence" value="ECO:0007669"/>
    <property type="project" value="UniProtKB-SubCell"/>
</dbReference>
<evidence type="ECO:0000256" key="3">
    <source>
        <dbReference type="ARBA" id="ARBA00008919"/>
    </source>
</evidence>
<keyword evidence="5 12" id="KW-0808">Transferase</keyword>
<dbReference type="InterPro" id="IPR038577">
    <property type="entry name" value="GT10-like_C_sf"/>
</dbReference>
<dbReference type="AlphaFoldDB" id="A0A2A4J738"/>
<evidence type="ECO:0000256" key="2">
    <source>
        <dbReference type="ARBA" id="ARBA00004922"/>
    </source>
</evidence>
<name>A0A2A4J738_HELVI</name>
<dbReference type="EC" id="2.4.1.-" evidence="12"/>
<comment type="subcellular location">
    <subcellularLocation>
        <location evidence="1 12">Golgi apparatus</location>
        <location evidence="1 12">Golgi stack membrane</location>
        <topology evidence="1 12">Single-pass type II membrane protein</topology>
    </subcellularLocation>
</comment>
<dbReference type="InterPro" id="IPR055270">
    <property type="entry name" value="Glyco_tran_10_C"/>
</dbReference>
<reference evidence="15" key="1">
    <citation type="submission" date="2017-09" db="EMBL/GenBank/DDBJ databases">
        <title>Contemporary evolution of a Lepidopteran species, Heliothis virescens, in response to modern agricultural practices.</title>
        <authorList>
            <person name="Fritz M.L."/>
            <person name="Deyonke A.M."/>
            <person name="Papanicolaou A."/>
            <person name="Micinski S."/>
            <person name="Westbrook J."/>
            <person name="Gould F."/>
        </authorList>
    </citation>
    <scope>NUCLEOTIDE SEQUENCE [LARGE SCALE GENOMIC DNA]</scope>
    <source>
        <strain evidence="15">HvINT-</strain>
        <tissue evidence="15">Whole body</tissue>
    </source>
</reference>
<evidence type="ECO:0000256" key="8">
    <source>
        <dbReference type="ARBA" id="ARBA00022989"/>
    </source>
</evidence>
<keyword evidence="6 12" id="KW-0812">Transmembrane</keyword>
<dbReference type="Pfam" id="PF17039">
    <property type="entry name" value="Glyco_tran_10_N"/>
    <property type="match status" value="1"/>
</dbReference>
<sequence>MVINKCTKYIIFWVIISVTLCTLFYNFSHYSLVNTQQSCVLSQRPLKYILIWTSNATDPMKHLLVEKRTFLNRACPVTNCFVSSDRQLLKGVQNYDVVVFHGPELITRRNLLLPTSRLPHQKYIFMSMESSDYYPICEPKYNNYFNWTWTYKINSDSYFGYIVIKDKEGKAIGPKEEMQWEKVENMKPINDTIKTKISKKKYAAAWFVSNCNARSGRYGVARQLEAELAKYNMTVDIFGFCGKKKCPKDNVEKCMRMIETDYYFYLSFENSMSADYVTEKLLTALNHYAVPVVFGDANYTRYMPDGIYLTITKDTVREVAQNMVNIINDKEQYYEYFKWHNHYTYSDGQDSPETDPYCNLCLLINDDDKFLRTSVYNNFGEWWNPPRRCPH</sequence>
<feature type="domain" description="Fucosyltransferase N-terminal" evidence="14">
    <location>
        <begin position="47"/>
        <end position="161"/>
    </location>
</feature>
<keyword evidence="4 12" id="KW-0328">Glycosyltransferase</keyword>
<evidence type="ECO:0000256" key="11">
    <source>
        <dbReference type="ARBA" id="ARBA00023180"/>
    </source>
</evidence>
<feature type="transmembrane region" description="Helical" evidence="12">
    <location>
        <begin position="9"/>
        <end position="27"/>
    </location>
</feature>
<keyword evidence="7" id="KW-0735">Signal-anchor</keyword>
<comment type="caution">
    <text evidence="15">The sequence shown here is derived from an EMBL/GenBank/DDBJ whole genome shotgun (WGS) entry which is preliminary data.</text>
</comment>
<evidence type="ECO:0000256" key="5">
    <source>
        <dbReference type="ARBA" id="ARBA00022679"/>
    </source>
</evidence>
<dbReference type="InterPro" id="IPR031481">
    <property type="entry name" value="Glyco_tran_10_N"/>
</dbReference>
<keyword evidence="10 12" id="KW-0472">Membrane</keyword>
<dbReference type="InterPro" id="IPR001503">
    <property type="entry name" value="Glyco_trans_10"/>
</dbReference>
<proteinExistence type="inferred from homology"/>
<evidence type="ECO:0000259" key="14">
    <source>
        <dbReference type="Pfam" id="PF17039"/>
    </source>
</evidence>
<keyword evidence="8 12" id="KW-1133">Transmembrane helix</keyword>
<dbReference type="Gene3D" id="3.40.50.11660">
    <property type="entry name" value="Glycosyl transferase family 10, C-terminal domain"/>
    <property type="match status" value="1"/>
</dbReference>
<evidence type="ECO:0000256" key="6">
    <source>
        <dbReference type="ARBA" id="ARBA00022692"/>
    </source>
</evidence>